<reference evidence="1 2" key="1">
    <citation type="journal article" date="2009" name="Nat. Genet.">
        <title>The genome of the cucumber, Cucumis sativus L.</title>
        <authorList>
            <person name="Huang S."/>
            <person name="Li R."/>
            <person name="Zhang Z."/>
            <person name="Li L."/>
            <person name="Gu X."/>
            <person name="Fan W."/>
            <person name="Lucas W.J."/>
            <person name="Wang X."/>
            <person name="Xie B."/>
            <person name="Ni P."/>
            <person name="Ren Y."/>
            <person name="Zhu H."/>
            <person name="Li J."/>
            <person name="Lin K."/>
            <person name="Jin W."/>
            <person name="Fei Z."/>
            <person name="Li G."/>
            <person name="Staub J."/>
            <person name="Kilian A."/>
            <person name="van der Vossen E.A."/>
            <person name="Wu Y."/>
            <person name="Guo J."/>
            <person name="He J."/>
            <person name="Jia Z."/>
            <person name="Ren Y."/>
            <person name="Tian G."/>
            <person name="Lu Y."/>
            <person name="Ruan J."/>
            <person name="Qian W."/>
            <person name="Wang M."/>
            <person name="Huang Q."/>
            <person name="Li B."/>
            <person name="Xuan Z."/>
            <person name="Cao J."/>
            <person name="Asan"/>
            <person name="Wu Z."/>
            <person name="Zhang J."/>
            <person name="Cai Q."/>
            <person name="Bai Y."/>
            <person name="Zhao B."/>
            <person name="Han Y."/>
            <person name="Li Y."/>
            <person name="Li X."/>
            <person name="Wang S."/>
            <person name="Shi Q."/>
            <person name="Liu S."/>
            <person name="Cho W.K."/>
            <person name="Kim J.Y."/>
            <person name="Xu Y."/>
            <person name="Heller-Uszynska K."/>
            <person name="Miao H."/>
            <person name="Cheng Z."/>
            <person name="Zhang S."/>
            <person name="Wu J."/>
            <person name="Yang Y."/>
            <person name="Kang H."/>
            <person name="Li M."/>
            <person name="Liang H."/>
            <person name="Ren X."/>
            <person name="Shi Z."/>
            <person name="Wen M."/>
            <person name="Jian M."/>
            <person name="Yang H."/>
            <person name="Zhang G."/>
            <person name="Yang Z."/>
            <person name="Chen R."/>
            <person name="Liu S."/>
            <person name="Li J."/>
            <person name="Ma L."/>
            <person name="Liu H."/>
            <person name="Zhou Y."/>
            <person name="Zhao J."/>
            <person name="Fang X."/>
            <person name="Li G."/>
            <person name="Fang L."/>
            <person name="Li Y."/>
            <person name="Liu D."/>
            <person name="Zheng H."/>
            <person name="Zhang Y."/>
            <person name="Qin N."/>
            <person name="Li Z."/>
            <person name="Yang G."/>
            <person name="Yang S."/>
            <person name="Bolund L."/>
            <person name="Kristiansen K."/>
            <person name="Zheng H."/>
            <person name="Li S."/>
            <person name="Zhang X."/>
            <person name="Yang H."/>
            <person name="Wang J."/>
            <person name="Sun R."/>
            <person name="Zhang B."/>
            <person name="Jiang S."/>
            <person name="Wang J."/>
            <person name="Du Y."/>
            <person name="Li S."/>
        </authorList>
    </citation>
    <scope>NUCLEOTIDE SEQUENCE [LARGE SCALE GENOMIC DNA]</scope>
    <source>
        <strain evidence="2">cv. 9930</strain>
    </source>
</reference>
<sequence length="63" mass="7026">MNEEAMDNVMSDKGSMVSGQQGVAADSLYKEGAQLSFLLPTQLEWRRVGQHGRAEKRRLTQTS</sequence>
<dbReference type="EMBL" id="CM002924">
    <property type="protein sequence ID" value="KGN58376.1"/>
    <property type="molecule type" value="Genomic_DNA"/>
</dbReference>
<evidence type="ECO:0000313" key="1">
    <source>
        <dbReference type="EMBL" id="KGN58376.1"/>
    </source>
</evidence>
<protein>
    <submittedName>
        <fullName evidence="1">Uncharacterized protein</fullName>
    </submittedName>
</protein>
<name>A0A0A0LE52_CUCSA</name>
<reference evidence="1 2" key="4">
    <citation type="journal article" date="2011" name="BMC Genomics">
        <title>RNA-Seq improves annotation of protein-coding genes in the cucumber genome.</title>
        <authorList>
            <person name="Li Z."/>
            <person name="Zhang Z."/>
            <person name="Yan P."/>
            <person name="Huang S."/>
            <person name="Fei Z."/>
            <person name="Lin K."/>
        </authorList>
    </citation>
    <scope>NUCLEOTIDE SEQUENCE [LARGE SCALE GENOMIC DNA]</scope>
    <source>
        <strain evidence="2">cv. 9930</strain>
    </source>
</reference>
<gene>
    <name evidence="1" type="ORF">Csa_3G633790</name>
</gene>
<evidence type="ECO:0000313" key="2">
    <source>
        <dbReference type="Proteomes" id="UP000029981"/>
    </source>
</evidence>
<dbReference type="Gramene" id="KGN58376">
    <property type="protein sequence ID" value="KGN58376"/>
    <property type="gene ID" value="Csa_3G633790"/>
</dbReference>
<reference evidence="1 2" key="2">
    <citation type="journal article" date="2009" name="PLoS ONE">
        <title>An integrated genetic and cytogenetic map of the cucumber genome.</title>
        <authorList>
            <person name="Ren Y."/>
            <person name="Zhang Z."/>
            <person name="Liu J."/>
            <person name="Staub J.E."/>
            <person name="Han Y."/>
            <person name="Cheng Z."/>
            <person name="Li X."/>
            <person name="Lu J."/>
            <person name="Miao H."/>
            <person name="Kang H."/>
            <person name="Xie B."/>
            <person name="Gu X."/>
            <person name="Wang X."/>
            <person name="Du Y."/>
            <person name="Jin W."/>
            <person name="Huang S."/>
        </authorList>
    </citation>
    <scope>NUCLEOTIDE SEQUENCE [LARGE SCALE GENOMIC DNA]</scope>
    <source>
        <strain evidence="2">cv. 9930</strain>
    </source>
</reference>
<reference evidence="1 2" key="3">
    <citation type="journal article" date="2010" name="BMC Genomics">
        <title>Transcriptome sequencing and comparative analysis of cucumber flowers with different sex types.</title>
        <authorList>
            <person name="Guo S."/>
            <person name="Zheng Y."/>
            <person name="Joung J.G."/>
            <person name="Liu S."/>
            <person name="Zhang Z."/>
            <person name="Crasta O.R."/>
            <person name="Sobral B.W."/>
            <person name="Xu Y."/>
            <person name="Huang S."/>
            <person name="Fei Z."/>
        </authorList>
    </citation>
    <scope>NUCLEOTIDE SEQUENCE [LARGE SCALE GENOMIC DNA]</scope>
    <source>
        <strain evidence="2">cv. 9930</strain>
    </source>
</reference>
<organism evidence="1 2">
    <name type="scientific">Cucumis sativus</name>
    <name type="common">Cucumber</name>
    <dbReference type="NCBI Taxonomy" id="3659"/>
    <lineage>
        <taxon>Eukaryota</taxon>
        <taxon>Viridiplantae</taxon>
        <taxon>Streptophyta</taxon>
        <taxon>Embryophyta</taxon>
        <taxon>Tracheophyta</taxon>
        <taxon>Spermatophyta</taxon>
        <taxon>Magnoliopsida</taxon>
        <taxon>eudicotyledons</taxon>
        <taxon>Gunneridae</taxon>
        <taxon>Pentapetalae</taxon>
        <taxon>rosids</taxon>
        <taxon>fabids</taxon>
        <taxon>Cucurbitales</taxon>
        <taxon>Cucurbitaceae</taxon>
        <taxon>Benincaseae</taxon>
        <taxon>Cucumis</taxon>
    </lineage>
</organism>
<dbReference type="AlphaFoldDB" id="A0A0A0LE52"/>
<dbReference type="Proteomes" id="UP000029981">
    <property type="component" value="Chromosome 3"/>
</dbReference>
<keyword evidence="2" id="KW-1185">Reference proteome</keyword>
<accession>A0A0A0LE52</accession>
<proteinExistence type="predicted"/>